<dbReference type="AlphaFoldDB" id="A0A0D3J1E2"/>
<dbReference type="InterPro" id="IPR044862">
    <property type="entry name" value="Pro_4_hyd_alph_FE2OG_OXY"/>
</dbReference>
<dbReference type="GO" id="GO:0005783">
    <property type="term" value="C:endoplasmic reticulum"/>
    <property type="evidence" value="ECO:0007669"/>
    <property type="project" value="TreeGrafter"/>
</dbReference>
<evidence type="ECO:0000256" key="3">
    <source>
        <dbReference type="ARBA" id="ARBA00022964"/>
    </source>
</evidence>
<organism evidence="7 8">
    <name type="scientific">Emiliania huxleyi (strain CCMP1516)</name>
    <dbReference type="NCBI Taxonomy" id="280463"/>
    <lineage>
        <taxon>Eukaryota</taxon>
        <taxon>Haptista</taxon>
        <taxon>Haptophyta</taxon>
        <taxon>Prymnesiophyceae</taxon>
        <taxon>Isochrysidales</taxon>
        <taxon>Noelaerhabdaceae</taxon>
        <taxon>Emiliania</taxon>
    </lineage>
</organism>
<proteinExistence type="predicted"/>
<dbReference type="RefSeq" id="XP_005769756.1">
    <property type="nucleotide sequence ID" value="XM_005769699.1"/>
</dbReference>
<dbReference type="GO" id="GO:0005506">
    <property type="term" value="F:iron ion binding"/>
    <property type="evidence" value="ECO:0007669"/>
    <property type="project" value="InterPro"/>
</dbReference>
<dbReference type="eggNOG" id="KOG1591">
    <property type="taxonomic scope" value="Eukaryota"/>
</dbReference>
<dbReference type="Proteomes" id="UP000013827">
    <property type="component" value="Unassembled WGS sequence"/>
</dbReference>
<evidence type="ECO:0000256" key="2">
    <source>
        <dbReference type="ARBA" id="ARBA00022723"/>
    </source>
</evidence>
<dbReference type="GO" id="GO:0031418">
    <property type="term" value="F:L-ascorbic acid binding"/>
    <property type="evidence" value="ECO:0007669"/>
    <property type="project" value="InterPro"/>
</dbReference>
<dbReference type="STRING" id="2903.R1C569"/>
<keyword evidence="4" id="KW-0560">Oxidoreductase</keyword>
<dbReference type="PaxDb" id="2903-EOD17327"/>
<dbReference type="InterPro" id="IPR005123">
    <property type="entry name" value="Oxoglu/Fe-dep_dioxygenase_dom"/>
</dbReference>
<comment type="cofactor">
    <cofactor evidence="1">
        <name>L-ascorbate</name>
        <dbReference type="ChEBI" id="CHEBI:38290"/>
    </cofactor>
</comment>
<dbReference type="Pfam" id="PF13640">
    <property type="entry name" value="2OG-FeII_Oxy_3"/>
    <property type="match status" value="1"/>
</dbReference>
<dbReference type="SMART" id="SM00702">
    <property type="entry name" value="P4Hc"/>
    <property type="match status" value="1"/>
</dbReference>
<reference evidence="8" key="1">
    <citation type="journal article" date="2013" name="Nature">
        <title>Pan genome of the phytoplankton Emiliania underpins its global distribution.</title>
        <authorList>
            <person name="Read B.A."/>
            <person name="Kegel J."/>
            <person name="Klute M.J."/>
            <person name="Kuo A."/>
            <person name="Lefebvre S.C."/>
            <person name="Maumus F."/>
            <person name="Mayer C."/>
            <person name="Miller J."/>
            <person name="Monier A."/>
            <person name="Salamov A."/>
            <person name="Young J."/>
            <person name="Aguilar M."/>
            <person name="Claverie J.M."/>
            <person name="Frickenhaus S."/>
            <person name="Gonzalez K."/>
            <person name="Herman E.K."/>
            <person name="Lin Y.C."/>
            <person name="Napier J."/>
            <person name="Ogata H."/>
            <person name="Sarno A.F."/>
            <person name="Shmutz J."/>
            <person name="Schroeder D."/>
            <person name="de Vargas C."/>
            <person name="Verret F."/>
            <person name="von Dassow P."/>
            <person name="Valentin K."/>
            <person name="Van de Peer Y."/>
            <person name="Wheeler G."/>
            <person name="Dacks J.B."/>
            <person name="Delwiche C.F."/>
            <person name="Dyhrman S.T."/>
            <person name="Glockner G."/>
            <person name="John U."/>
            <person name="Richards T."/>
            <person name="Worden A.Z."/>
            <person name="Zhang X."/>
            <person name="Grigoriev I.V."/>
            <person name="Allen A.E."/>
            <person name="Bidle K."/>
            <person name="Borodovsky M."/>
            <person name="Bowler C."/>
            <person name="Brownlee C."/>
            <person name="Cock J.M."/>
            <person name="Elias M."/>
            <person name="Gladyshev V.N."/>
            <person name="Groth M."/>
            <person name="Guda C."/>
            <person name="Hadaegh A."/>
            <person name="Iglesias-Rodriguez M.D."/>
            <person name="Jenkins J."/>
            <person name="Jones B.M."/>
            <person name="Lawson T."/>
            <person name="Leese F."/>
            <person name="Lindquist E."/>
            <person name="Lobanov A."/>
            <person name="Lomsadze A."/>
            <person name="Malik S.B."/>
            <person name="Marsh M.E."/>
            <person name="Mackinder L."/>
            <person name="Mock T."/>
            <person name="Mueller-Roeber B."/>
            <person name="Pagarete A."/>
            <person name="Parker M."/>
            <person name="Probert I."/>
            <person name="Quesneville H."/>
            <person name="Raines C."/>
            <person name="Rensing S.A."/>
            <person name="Riano-Pachon D.M."/>
            <person name="Richier S."/>
            <person name="Rokitta S."/>
            <person name="Shiraiwa Y."/>
            <person name="Soanes D.M."/>
            <person name="van der Giezen M."/>
            <person name="Wahlund T.M."/>
            <person name="Williams B."/>
            <person name="Wilson W."/>
            <person name="Wolfe G."/>
            <person name="Wurch L.L."/>
        </authorList>
    </citation>
    <scope>NUCLEOTIDE SEQUENCE</scope>
</reference>
<protein>
    <recommendedName>
        <fullName evidence="6">Fe2OG dioxygenase domain-containing protein</fullName>
    </recommendedName>
</protein>
<dbReference type="HOGENOM" id="CLU_058132_1_0_1"/>
<keyword evidence="2" id="KW-0479">Metal-binding</keyword>
<sequence length="205" mass="23212">VLSDEPRIFLQPGFLTEEECEKLISLAASRLEVPLLRAADSDFELIEPSSETAVHQRAILEPDWELELPWLQSIVKRMHVFARVPIQHGEPLHVGRYRDDEQFPLHRDSFGSPWAPGYVDTHGGRHATMMVYLRNVSSGGHTVFPFVPAGAEDEALLRVKPVAGTALLFYNHDVDGYFNPLSMHGGCPPGPGEEKWIAQRWFYQR</sequence>
<dbReference type="KEGG" id="ehx:EMIHUDRAFT_55676"/>
<accession>A0A0D3J1E2</accession>
<reference evidence="7" key="2">
    <citation type="submission" date="2024-10" db="UniProtKB">
        <authorList>
            <consortium name="EnsemblProtists"/>
        </authorList>
    </citation>
    <scope>IDENTIFICATION</scope>
</reference>
<dbReference type="GeneID" id="17263477"/>
<feature type="domain" description="Fe2OG dioxygenase" evidence="6">
    <location>
        <begin position="87"/>
        <end position="205"/>
    </location>
</feature>
<dbReference type="OMA" id="WIRDQEM"/>
<evidence type="ECO:0000259" key="6">
    <source>
        <dbReference type="PROSITE" id="PS51471"/>
    </source>
</evidence>
<evidence type="ECO:0000313" key="8">
    <source>
        <dbReference type="Proteomes" id="UP000013827"/>
    </source>
</evidence>
<keyword evidence="3" id="KW-0223">Dioxygenase</keyword>
<dbReference type="PANTHER" id="PTHR10869">
    <property type="entry name" value="PROLYL 4-HYDROXYLASE ALPHA SUBUNIT"/>
    <property type="match status" value="1"/>
</dbReference>
<name>A0A0D3J1E2_EMIH1</name>
<dbReference type="PANTHER" id="PTHR10869:SF246">
    <property type="entry name" value="TRANSMEMBRANE PROLYL 4-HYDROXYLASE"/>
    <property type="match status" value="1"/>
</dbReference>
<dbReference type="PROSITE" id="PS51471">
    <property type="entry name" value="FE2OG_OXY"/>
    <property type="match status" value="1"/>
</dbReference>
<evidence type="ECO:0000256" key="1">
    <source>
        <dbReference type="ARBA" id="ARBA00001961"/>
    </source>
</evidence>
<evidence type="ECO:0000256" key="4">
    <source>
        <dbReference type="ARBA" id="ARBA00023002"/>
    </source>
</evidence>
<dbReference type="Gene3D" id="2.60.120.620">
    <property type="entry name" value="q2cbj1_9rhob like domain"/>
    <property type="match status" value="1"/>
</dbReference>
<dbReference type="InterPro" id="IPR006620">
    <property type="entry name" value="Pro_4_hyd_alph"/>
</dbReference>
<dbReference type="EnsemblProtists" id="EOD17327">
    <property type="protein sequence ID" value="EOD17327"/>
    <property type="gene ID" value="EMIHUDRAFT_55676"/>
</dbReference>
<evidence type="ECO:0000313" key="7">
    <source>
        <dbReference type="EnsemblProtists" id="EOD17327"/>
    </source>
</evidence>
<evidence type="ECO:0000256" key="5">
    <source>
        <dbReference type="ARBA" id="ARBA00023004"/>
    </source>
</evidence>
<dbReference type="InterPro" id="IPR045054">
    <property type="entry name" value="P4HA-like"/>
</dbReference>
<keyword evidence="5" id="KW-0408">Iron</keyword>
<keyword evidence="8" id="KW-1185">Reference proteome</keyword>
<dbReference type="GO" id="GO:0004656">
    <property type="term" value="F:procollagen-proline 4-dioxygenase activity"/>
    <property type="evidence" value="ECO:0007669"/>
    <property type="project" value="TreeGrafter"/>
</dbReference>